<keyword evidence="3" id="KW-1185">Reference proteome</keyword>
<evidence type="ECO:0000256" key="1">
    <source>
        <dbReference type="SAM" id="MobiDB-lite"/>
    </source>
</evidence>
<feature type="compositionally biased region" description="Basic residues" evidence="1">
    <location>
        <begin position="265"/>
        <end position="300"/>
    </location>
</feature>
<evidence type="ECO:0000313" key="2">
    <source>
        <dbReference type="EMBL" id="KAJ4431480.1"/>
    </source>
</evidence>
<accession>A0ABQ8SCA3</accession>
<feature type="compositionally biased region" description="Basic residues" evidence="1">
    <location>
        <begin position="114"/>
        <end position="123"/>
    </location>
</feature>
<gene>
    <name evidence="2" type="ORF">ANN_20078</name>
</gene>
<dbReference type="EMBL" id="JAJSOF020000031">
    <property type="protein sequence ID" value="KAJ4431480.1"/>
    <property type="molecule type" value="Genomic_DNA"/>
</dbReference>
<protein>
    <submittedName>
        <fullName evidence="2">Uncharacterized protein</fullName>
    </submittedName>
</protein>
<proteinExistence type="predicted"/>
<organism evidence="2 3">
    <name type="scientific">Periplaneta americana</name>
    <name type="common">American cockroach</name>
    <name type="synonym">Blatta americana</name>
    <dbReference type="NCBI Taxonomy" id="6978"/>
    <lineage>
        <taxon>Eukaryota</taxon>
        <taxon>Metazoa</taxon>
        <taxon>Ecdysozoa</taxon>
        <taxon>Arthropoda</taxon>
        <taxon>Hexapoda</taxon>
        <taxon>Insecta</taxon>
        <taxon>Pterygota</taxon>
        <taxon>Neoptera</taxon>
        <taxon>Polyneoptera</taxon>
        <taxon>Dictyoptera</taxon>
        <taxon>Blattodea</taxon>
        <taxon>Blattoidea</taxon>
        <taxon>Blattidae</taxon>
        <taxon>Blattinae</taxon>
        <taxon>Periplaneta</taxon>
    </lineage>
</organism>
<feature type="compositionally biased region" description="Basic and acidic residues" evidence="1">
    <location>
        <begin position="150"/>
        <end position="238"/>
    </location>
</feature>
<sequence>MAGFCEGGNEPPGSLKASKHCLASVQNKSCAKVNSDGSSKAKGFDENLRAFIENLRDPTDLVTAMENLRETNMSSYHTIASELGREIDMALKREMVGGIWRTNPEDLDDGPIHMRSHGCRSSRRSGTGAENARGAPDARIGAEDAEGADAQERRRQKELRTHAQERRTQKELRTQAQERRTQKELRTHAQERRTQKELRTQAQERRTQKELRTQAQERRTQKELRTQAQERRTPKELRTQAQGGGRRRSSGRTHRAEQKEDRHRSGGRRRSSGRRHRSGERRHRSSPTHHQTRFRSRRARLPGNKRTIQNRICHGSLYAVMWLADEPREFNLPTLPQRCITYEAEKLPCKYGVHSEEMYHLVPSATGWMDGTAPLPHRHNNTDEVTNEPTHYDQVSHFQGQEMSRY</sequence>
<feature type="compositionally biased region" description="Basic and acidic residues" evidence="1">
    <location>
        <begin position="254"/>
        <end position="264"/>
    </location>
</feature>
<reference evidence="2 3" key="1">
    <citation type="journal article" date="2022" name="Allergy">
        <title>Genome assembly and annotation of Periplaneta americana reveal a comprehensive cockroach allergen profile.</title>
        <authorList>
            <person name="Wang L."/>
            <person name="Xiong Q."/>
            <person name="Saelim N."/>
            <person name="Wang L."/>
            <person name="Nong W."/>
            <person name="Wan A.T."/>
            <person name="Shi M."/>
            <person name="Liu X."/>
            <person name="Cao Q."/>
            <person name="Hui J.H.L."/>
            <person name="Sookrung N."/>
            <person name="Leung T.F."/>
            <person name="Tungtrongchitr A."/>
            <person name="Tsui S.K.W."/>
        </authorList>
    </citation>
    <scope>NUCLEOTIDE SEQUENCE [LARGE SCALE GENOMIC DNA]</scope>
    <source>
        <strain evidence="2">PWHHKU_190912</strain>
    </source>
</reference>
<comment type="caution">
    <text evidence="2">The sequence shown here is derived from an EMBL/GenBank/DDBJ whole genome shotgun (WGS) entry which is preliminary data.</text>
</comment>
<name>A0ABQ8SCA3_PERAM</name>
<evidence type="ECO:0000313" key="3">
    <source>
        <dbReference type="Proteomes" id="UP001148838"/>
    </source>
</evidence>
<dbReference type="Proteomes" id="UP001148838">
    <property type="component" value="Unassembled WGS sequence"/>
</dbReference>
<feature type="region of interest" description="Disordered" evidence="1">
    <location>
        <begin position="102"/>
        <end position="307"/>
    </location>
</feature>